<dbReference type="AlphaFoldDB" id="A0A640KJR4"/>
<evidence type="ECO:0000313" key="2">
    <source>
        <dbReference type="EMBL" id="GET89813.1"/>
    </source>
</evidence>
<protein>
    <submittedName>
        <fullName evidence="2">Eukaryotic translation initiation factor-like</fullName>
    </submittedName>
</protein>
<dbReference type="VEuPathDB" id="TriTrypDB:LtaPh_2716801"/>
<evidence type="ECO:0000313" key="3">
    <source>
        <dbReference type="Proteomes" id="UP000419144"/>
    </source>
</evidence>
<organism evidence="2 3">
    <name type="scientific">Leishmania tarentolae</name>
    <name type="common">Sauroleishmania tarentolae</name>
    <dbReference type="NCBI Taxonomy" id="5689"/>
    <lineage>
        <taxon>Eukaryota</taxon>
        <taxon>Discoba</taxon>
        <taxon>Euglenozoa</taxon>
        <taxon>Kinetoplastea</taxon>
        <taxon>Metakinetoplastina</taxon>
        <taxon>Trypanosomatida</taxon>
        <taxon>Trypanosomatidae</taxon>
        <taxon>Leishmaniinae</taxon>
        <taxon>Leishmania</taxon>
        <taxon>lizard Leishmania</taxon>
    </lineage>
</organism>
<gene>
    <name evidence="2" type="ORF">LtaPh_2716801</name>
</gene>
<dbReference type="GO" id="GO:0003743">
    <property type="term" value="F:translation initiation factor activity"/>
    <property type="evidence" value="ECO:0007669"/>
    <property type="project" value="UniProtKB-KW"/>
</dbReference>
<reference evidence="2" key="1">
    <citation type="submission" date="2019-11" db="EMBL/GenBank/DDBJ databases">
        <title>Leishmania tarentolae CDS.</title>
        <authorList>
            <person name="Goto Y."/>
            <person name="Yamagishi J."/>
        </authorList>
    </citation>
    <scope>NUCLEOTIDE SEQUENCE [LARGE SCALE GENOMIC DNA]</scope>
    <source>
        <strain evidence="2">Parrot Tar II</strain>
    </source>
</reference>
<dbReference type="EMBL" id="BLBS01000037">
    <property type="protein sequence ID" value="GET89813.1"/>
    <property type="molecule type" value="Genomic_DNA"/>
</dbReference>
<name>A0A640KJR4_LEITA</name>
<feature type="signal peptide" evidence="1">
    <location>
        <begin position="1"/>
        <end position="24"/>
    </location>
</feature>
<feature type="chain" id="PRO_5024947744" evidence="1">
    <location>
        <begin position="25"/>
        <end position="205"/>
    </location>
</feature>
<accession>A0A640KJR4</accession>
<comment type="caution">
    <text evidence="2">The sequence shown here is derived from an EMBL/GenBank/DDBJ whole genome shotgun (WGS) entry which is preliminary data.</text>
</comment>
<sequence length="205" mass="22576">MDAIGARLASFVSVFLRASILSSADPSLTHTARRLWYFRFDMTMPVTNGSADASFFSTQSRYSPTVAIRTFSHALSRSVFASAEQPSAAAVPLALLLLRPLALVISRFTQSLPPFLFAGSSHMGFTPSWKKWYCEEVRKACRGFMYLIITKNSSTECTVMMGTNDISQFSVLYVDGLSYHSVQERCSLCTFAVLWGGTADGADML</sequence>
<proteinExistence type="predicted"/>
<dbReference type="Proteomes" id="UP000419144">
    <property type="component" value="Unassembled WGS sequence"/>
</dbReference>
<keyword evidence="3" id="KW-1185">Reference proteome</keyword>
<evidence type="ECO:0000256" key="1">
    <source>
        <dbReference type="SAM" id="SignalP"/>
    </source>
</evidence>
<keyword evidence="1" id="KW-0732">Signal</keyword>